<dbReference type="AlphaFoldDB" id="A0A7X0ICG3"/>
<feature type="domain" description="AAA+ ATPase" evidence="2">
    <location>
        <begin position="701"/>
        <end position="1028"/>
    </location>
</feature>
<dbReference type="PANTHER" id="PTHR30121">
    <property type="entry name" value="UNCHARACTERIZED PROTEIN YJGR-RELATED"/>
    <property type="match status" value="1"/>
</dbReference>
<dbReference type="SMART" id="SM00382">
    <property type="entry name" value="AAA"/>
    <property type="match status" value="2"/>
</dbReference>
<dbReference type="Pfam" id="PF01935">
    <property type="entry name" value="DUF87"/>
    <property type="match status" value="1"/>
</dbReference>
<accession>A0A7X0ICG3</accession>
<reference evidence="3 4" key="1">
    <citation type="submission" date="2020-08" db="EMBL/GenBank/DDBJ databases">
        <title>Sequencing the genomes of 1000 actinobacteria strains.</title>
        <authorList>
            <person name="Klenk H.-P."/>
        </authorList>
    </citation>
    <scope>NUCLEOTIDE SEQUENCE [LARGE SCALE GENOMIC DNA]</scope>
    <source>
        <strain evidence="3 4">DSM 44936</strain>
    </source>
</reference>
<protein>
    <recommendedName>
        <fullName evidence="2">AAA+ ATPase domain-containing protein</fullName>
    </recommendedName>
</protein>
<comment type="caution">
    <text evidence="3">The sequence shown here is derived from an EMBL/GenBank/DDBJ whole genome shotgun (WGS) entry which is preliminary data.</text>
</comment>
<dbReference type="PANTHER" id="PTHR30121:SF6">
    <property type="entry name" value="SLR6007 PROTEIN"/>
    <property type="match status" value="1"/>
</dbReference>
<name>A0A7X0ICG3_9ACTN</name>
<feature type="domain" description="AAA+ ATPase" evidence="2">
    <location>
        <begin position="57"/>
        <end position="320"/>
    </location>
</feature>
<dbReference type="SUPFAM" id="SSF52540">
    <property type="entry name" value="P-loop containing nucleoside triphosphate hydrolases"/>
    <property type="match status" value="2"/>
</dbReference>
<dbReference type="Gene3D" id="3.40.50.300">
    <property type="entry name" value="P-loop containing nucleotide triphosphate hydrolases"/>
    <property type="match status" value="2"/>
</dbReference>
<dbReference type="InterPro" id="IPR051162">
    <property type="entry name" value="T4SS_component"/>
</dbReference>
<dbReference type="EMBL" id="JACHIU010000001">
    <property type="protein sequence ID" value="MBB6472591.1"/>
    <property type="molecule type" value="Genomic_DNA"/>
</dbReference>
<keyword evidence="4" id="KW-1185">Reference proteome</keyword>
<dbReference type="InterPro" id="IPR003593">
    <property type="entry name" value="AAA+_ATPase"/>
</dbReference>
<proteinExistence type="predicted"/>
<evidence type="ECO:0000256" key="1">
    <source>
        <dbReference type="SAM" id="MobiDB-lite"/>
    </source>
</evidence>
<dbReference type="InterPro" id="IPR027417">
    <property type="entry name" value="P-loop_NTPase"/>
</dbReference>
<evidence type="ECO:0000313" key="4">
    <source>
        <dbReference type="Proteomes" id="UP000555564"/>
    </source>
</evidence>
<feature type="region of interest" description="Disordered" evidence="1">
    <location>
        <begin position="600"/>
        <end position="679"/>
    </location>
</feature>
<sequence length="1086" mass="118140">MMVTEWYALNSLKIFSTVNASEDVWQPVPFHVPDMHPAADYALRSGLDVAADSQVTSPVGVVLEGGAGSGKTHLMSWLREQAIQRHGYFFLMGVLDARNFWESAVVSIQDGLARVGMDEETQLKRFLRSLTGLMELPRKTQQTIIGNQTLTREDLDQFIEALFRVDRRVAKEAQDAARALVLLGANQHALSDIGESYICSVEDGESYRLQWGFRQVHKSPQEIVRDISRLLALTGPSVMAFDQLDAFVAQSSPFVESGRVGSATPAVLQFAHGLTNLRELTSRTLTVLSCLPETWELMEDLGVQSFRDRFRKAAFLRRIPTPAVGAELVTLRLEEHFKSIGFDRPYPTWPIKPEAFEQASFYTPRQVLECLSRHIQKCQLQGEITELDKIEAPSNMVVIPKPPGPTPQMLQAIDVKFAMLADSAEVSGALDAQREDAVLPDLISAGLRAWIAERRETSAHYRVDPPMGQKTSLHAGLKQVLNEATEDEIHWAFRGIAAKHHLAALTRLKKAVLKAGLEDGTPKRRLIIIRNIPWNSGPKTQAAVAEFHARGGRVITADEEDLKVLCALRDLYAENVAHLDQWIASRRPVADLKLLKDALDDWPDPTVPPEPPARQATDEPPAQESAVPESAVRRPPVQEAPVRESAQTKPAPAKDAGRAGPAKETGIPGRSPETRPAGVPSLIVGRSFERGVKVSVELEALRKHVAIFAGSGSGKTVLIRRIVEECALQGVSSIVLDPNNDLARLGDPWPEEQSGWGPGDAGRAARYLADTDVVVWTPRREKGRPLAFQPLPDFASVRDDVDEFNEAVQAAMAALGPRAKVEGNTSKAQVARGVLTEAVVHFGRYRSGGLGGLIDLLADFPEDLSRIGGATKIADGLAQVLRAAVVTDPLFGGEGTPVDPARLLTPADGKRARVSVISFVGLQGEAERQSFVNQLQMALFAWIKRNPAGDRPLGGLFVMDEAQTFAPSGAMTACTRSTLALASQARKYGLGLVFATQAPKGLHNGIPGNAATQFYGLLNADVQIEAAKAMARVKGGSVDDIGSLRSGQFYVAPEGAAFTKVRTPLCLTHHPRAPLTTEEVIARASR</sequence>
<evidence type="ECO:0000259" key="2">
    <source>
        <dbReference type="SMART" id="SM00382"/>
    </source>
</evidence>
<dbReference type="Proteomes" id="UP000555564">
    <property type="component" value="Unassembled WGS sequence"/>
</dbReference>
<evidence type="ECO:0000313" key="3">
    <source>
        <dbReference type="EMBL" id="MBB6472591.1"/>
    </source>
</evidence>
<dbReference type="InterPro" id="IPR002789">
    <property type="entry name" value="HerA_central"/>
</dbReference>
<dbReference type="RefSeq" id="WP_221474747.1">
    <property type="nucleotide sequence ID" value="NZ_BAAALO010000027.1"/>
</dbReference>
<gene>
    <name evidence="3" type="ORF">BJ992_002022</name>
</gene>
<organism evidence="3 4">
    <name type="scientific">Sphaerisporangium rubeum</name>
    <dbReference type="NCBI Taxonomy" id="321317"/>
    <lineage>
        <taxon>Bacteria</taxon>
        <taxon>Bacillati</taxon>
        <taxon>Actinomycetota</taxon>
        <taxon>Actinomycetes</taxon>
        <taxon>Streptosporangiales</taxon>
        <taxon>Streptosporangiaceae</taxon>
        <taxon>Sphaerisporangium</taxon>
    </lineage>
</organism>